<dbReference type="InterPro" id="IPR011009">
    <property type="entry name" value="Kinase-like_dom_sf"/>
</dbReference>
<evidence type="ECO:0000313" key="3">
    <source>
        <dbReference type="EnsemblPlants" id="Ma00_p02160.1"/>
    </source>
</evidence>
<name>A0A804HMH8_MUSAM</name>
<evidence type="ECO:0000256" key="1">
    <source>
        <dbReference type="SAM" id="MobiDB-lite"/>
    </source>
</evidence>
<dbReference type="AlphaFoldDB" id="A0A804HMH8"/>
<dbReference type="Gramene" id="Ma00_t02160.1">
    <property type="protein sequence ID" value="Ma00_p02160.1"/>
    <property type="gene ID" value="Ma00_g02160"/>
</dbReference>
<dbReference type="Gene3D" id="3.30.200.20">
    <property type="entry name" value="Phosphorylase Kinase, domain 1"/>
    <property type="match status" value="1"/>
</dbReference>
<gene>
    <name evidence="2" type="ORF">GSMUA_14230.1</name>
</gene>
<feature type="compositionally biased region" description="Low complexity" evidence="1">
    <location>
        <begin position="13"/>
        <end position="26"/>
    </location>
</feature>
<dbReference type="Proteomes" id="UP000012960">
    <property type="component" value="Unplaced"/>
</dbReference>
<evidence type="ECO:0000313" key="4">
    <source>
        <dbReference type="Proteomes" id="UP000012960"/>
    </source>
</evidence>
<reference evidence="3" key="2">
    <citation type="submission" date="2021-05" db="UniProtKB">
        <authorList>
            <consortium name="EnsemblPlants"/>
        </authorList>
    </citation>
    <scope>IDENTIFICATION</scope>
    <source>
        <strain evidence="3">subsp. malaccensis</strain>
    </source>
</reference>
<protein>
    <submittedName>
        <fullName evidence="2">(wild Malaysian banana) hypothetical protein</fullName>
    </submittedName>
</protein>
<reference evidence="2" key="1">
    <citation type="submission" date="2021-03" db="EMBL/GenBank/DDBJ databases">
        <authorList>
            <consortium name="Genoscope - CEA"/>
            <person name="William W."/>
        </authorList>
    </citation>
    <scope>NUCLEOTIDE SEQUENCE</scope>
    <source>
        <strain evidence="2">Doubled-haploid Pahang</strain>
    </source>
</reference>
<proteinExistence type="predicted"/>
<feature type="region of interest" description="Disordered" evidence="1">
    <location>
        <begin position="1"/>
        <end position="38"/>
    </location>
</feature>
<dbReference type="EnsemblPlants" id="Ma00_t02160.1">
    <property type="protein sequence ID" value="Ma00_p02160.1"/>
    <property type="gene ID" value="Ma00_g02160"/>
</dbReference>
<dbReference type="SUPFAM" id="SSF56112">
    <property type="entry name" value="Protein kinase-like (PK-like)"/>
    <property type="match status" value="1"/>
</dbReference>
<feature type="compositionally biased region" description="Polar residues" evidence="1">
    <location>
        <begin position="1"/>
        <end position="11"/>
    </location>
</feature>
<dbReference type="EMBL" id="HG996475">
    <property type="protein sequence ID" value="CAG1864205.1"/>
    <property type="molecule type" value="Genomic_DNA"/>
</dbReference>
<dbReference type="InParanoid" id="A0A804HMH8"/>
<keyword evidence="4" id="KW-1185">Reference proteome</keyword>
<sequence>MTSTVGTSWGRCSTVASSASPTSTPTRPQGSTLLASPSPRRSCAMLWLIENVRREVEIMRHLSAHPNIVSLDDTYQDDYDVHVVRELFNRIVAGGALHRKGGGHRHTYHRTSYSGLISAPCLL</sequence>
<accession>A0A804HMH8</accession>
<organism evidence="3 4">
    <name type="scientific">Musa acuminata subsp. malaccensis</name>
    <name type="common">Wild banana</name>
    <name type="synonym">Musa malaccensis</name>
    <dbReference type="NCBI Taxonomy" id="214687"/>
    <lineage>
        <taxon>Eukaryota</taxon>
        <taxon>Viridiplantae</taxon>
        <taxon>Streptophyta</taxon>
        <taxon>Embryophyta</taxon>
        <taxon>Tracheophyta</taxon>
        <taxon>Spermatophyta</taxon>
        <taxon>Magnoliopsida</taxon>
        <taxon>Liliopsida</taxon>
        <taxon>Zingiberales</taxon>
        <taxon>Musaceae</taxon>
        <taxon>Musa</taxon>
    </lineage>
</organism>
<evidence type="ECO:0000313" key="2">
    <source>
        <dbReference type="EMBL" id="CAG1864205.1"/>
    </source>
</evidence>